<proteinExistence type="inferred from homology"/>
<sequence length="316" mass="33666">MRTRTALSVPIAALAAALTLSACGGGGQDAEPEQKATEGFPVTVEHAGGEQQLKIDAKPERIVSLSATATEMLFDIGAGEQVEAADQTSNFPEEAPTEKDLSAFTPSVEAITEFEPDLVVLSDDMDGIAAKLKKVKTPVLHLPAATTLDDTYEQMRTLGAATGHADEAEKRTGEIEERLTEIADDAKKEIGGEKLSYYHELDDQMFSITSKTYAGEVYGLFGLTNIADEAKEQAGGYPQLSAEFIVEQDPDLIVLSEGGDKAVEELEGRPAFDTIGAVENDEIAQIDGDLSSRWGPRVVDFAEQVSEAAVAAAEKN</sequence>
<evidence type="ECO:0000256" key="2">
    <source>
        <dbReference type="SAM" id="SignalP"/>
    </source>
</evidence>
<dbReference type="PROSITE" id="PS51257">
    <property type="entry name" value="PROKAR_LIPOPROTEIN"/>
    <property type="match status" value="1"/>
</dbReference>
<organism evidence="4 5">
    <name type="scientific">Murinocardiopsis flavida</name>
    <dbReference type="NCBI Taxonomy" id="645275"/>
    <lineage>
        <taxon>Bacteria</taxon>
        <taxon>Bacillati</taxon>
        <taxon>Actinomycetota</taxon>
        <taxon>Actinomycetes</taxon>
        <taxon>Streptosporangiales</taxon>
        <taxon>Nocardiopsidaceae</taxon>
        <taxon>Murinocardiopsis</taxon>
    </lineage>
</organism>
<evidence type="ECO:0000259" key="3">
    <source>
        <dbReference type="PROSITE" id="PS50983"/>
    </source>
</evidence>
<evidence type="ECO:0000313" key="4">
    <source>
        <dbReference type="EMBL" id="PSK95616.1"/>
    </source>
</evidence>
<dbReference type="Proteomes" id="UP000240542">
    <property type="component" value="Unassembled WGS sequence"/>
</dbReference>
<dbReference type="PROSITE" id="PS50983">
    <property type="entry name" value="FE_B12_PBP"/>
    <property type="match status" value="1"/>
</dbReference>
<dbReference type="Pfam" id="PF01497">
    <property type="entry name" value="Peripla_BP_2"/>
    <property type="match status" value="1"/>
</dbReference>
<dbReference type="InterPro" id="IPR002491">
    <property type="entry name" value="ABC_transptr_periplasmic_BD"/>
</dbReference>
<accession>A0A2P8DEF4</accession>
<dbReference type="Gene3D" id="3.40.50.1980">
    <property type="entry name" value="Nitrogenase molybdenum iron protein domain"/>
    <property type="match status" value="2"/>
</dbReference>
<dbReference type="EMBL" id="PYGA01000014">
    <property type="protein sequence ID" value="PSK95616.1"/>
    <property type="molecule type" value="Genomic_DNA"/>
</dbReference>
<comment type="similarity">
    <text evidence="1">Belongs to the bacterial solute-binding protein 8 family.</text>
</comment>
<keyword evidence="2" id="KW-0732">Signal</keyword>
<dbReference type="SUPFAM" id="SSF53807">
    <property type="entry name" value="Helical backbone' metal receptor"/>
    <property type="match status" value="1"/>
</dbReference>
<dbReference type="InterPro" id="IPR050902">
    <property type="entry name" value="ABC_Transporter_SBP"/>
</dbReference>
<dbReference type="AlphaFoldDB" id="A0A2P8DEF4"/>
<gene>
    <name evidence="4" type="ORF">CLV63_11449</name>
</gene>
<evidence type="ECO:0000256" key="1">
    <source>
        <dbReference type="ARBA" id="ARBA00008814"/>
    </source>
</evidence>
<dbReference type="OrthoDB" id="6495095at2"/>
<dbReference type="RefSeq" id="WP_106584555.1">
    <property type="nucleotide sequence ID" value="NZ_PYGA01000014.1"/>
</dbReference>
<dbReference type="GO" id="GO:0071281">
    <property type="term" value="P:cellular response to iron ion"/>
    <property type="evidence" value="ECO:0007669"/>
    <property type="project" value="TreeGrafter"/>
</dbReference>
<name>A0A2P8DEF4_9ACTN</name>
<keyword evidence="5" id="KW-1185">Reference proteome</keyword>
<reference evidence="4 5" key="1">
    <citation type="submission" date="2018-03" db="EMBL/GenBank/DDBJ databases">
        <title>Genomic Encyclopedia of Archaeal and Bacterial Type Strains, Phase II (KMG-II): from individual species to whole genera.</title>
        <authorList>
            <person name="Goeker M."/>
        </authorList>
    </citation>
    <scope>NUCLEOTIDE SEQUENCE [LARGE SCALE GENOMIC DNA]</scope>
    <source>
        <strain evidence="4 5">DSM 45312</strain>
    </source>
</reference>
<feature type="domain" description="Fe/B12 periplasmic-binding" evidence="3">
    <location>
        <begin position="61"/>
        <end position="313"/>
    </location>
</feature>
<dbReference type="PANTHER" id="PTHR30535:SF34">
    <property type="entry name" value="MOLYBDATE-BINDING PROTEIN MOLA"/>
    <property type="match status" value="1"/>
</dbReference>
<feature type="signal peptide" evidence="2">
    <location>
        <begin position="1"/>
        <end position="22"/>
    </location>
</feature>
<feature type="chain" id="PRO_5038399946" evidence="2">
    <location>
        <begin position="23"/>
        <end position="316"/>
    </location>
</feature>
<comment type="caution">
    <text evidence="4">The sequence shown here is derived from an EMBL/GenBank/DDBJ whole genome shotgun (WGS) entry which is preliminary data.</text>
</comment>
<protein>
    <submittedName>
        <fullName evidence="4">Iron complex transport system substrate-binding protein</fullName>
    </submittedName>
</protein>
<dbReference type="PANTHER" id="PTHR30535">
    <property type="entry name" value="VITAMIN B12-BINDING PROTEIN"/>
    <property type="match status" value="1"/>
</dbReference>
<evidence type="ECO:0000313" key="5">
    <source>
        <dbReference type="Proteomes" id="UP000240542"/>
    </source>
</evidence>